<dbReference type="Pfam" id="PF13645">
    <property type="entry name" value="YkuD_2"/>
    <property type="match status" value="1"/>
</dbReference>
<proteinExistence type="predicted"/>
<dbReference type="Proteomes" id="UP000294597">
    <property type="component" value="Unassembled WGS sequence"/>
</dbReference>
<dbReference type="AlphaFoldDB" id="A0A4R5CRG5"/>
<evidence type="ECO:0008006" key="3">
    <source>
        <dbReference type="Google" id="ProtNLM"/>
    </source>
</evidence>
<dbReference type="PANTHER" id="PTHR38477">
    <property type="entry name" value="HYPOTHETICAL EXPORTED PROTEIN"/>
    <property type="match status" value="1"/>
</dbReference>
<keyword evidence="2" id="KW-1185">Reference proteome</keyword>
<comment type="caution">
    <text evidence="1">The sequence shown here is derived from an EMBL/GenBank/DDBJ whole genome shotgun (WGS) entry which is preliminary data.</text>
</comment>
<organism evidence="1 2">
    <name type="scientific">Flavobacterium hiemivividum</name>
    <dbReference type="NCBI Taxonomy" id="2541734"/>
    <lineage>
        <taxon>Bacteria</taxon>
        <taxon>Pseudomonadati</taxon>
        <taxon>Bacteroidota</taxon>
        <taxon>Flavobacteriia</taxon>
        <taxon>Flavobacteriales</taxon>
        <taxon>Flavobacteriaceae</taxon>
        <taxon>Flavobacterium</taxon>
    </lineage>
</organism>
<dbReference type="EMBL" id="SMFO01000016">
    <property type="protein sequence ID" value="TDE01411.1"/>
    <property type="molecule type" value="Genomic_DNA"/>
</dbReference>
<reference evidence="1 2" key="1">
    <citation type="submission" date="2019-03" db="EMBL/GenBank/DDBJ databases">
        <title>Flavobacterium TSA-D2 sp. nov., isolated from arctic soil.</title>
        <authorList>
            <person name="Chaudhary D.K."/>
        </authorList>
    </citation>
    <scope>NUCLEOTIDE SEQUENCE [LARGE SCALE GENOMIC DNA]</scope>
    <source>
        <strain evidence="1 2">TSA-D2</strain>
    </source>
</reference>
<protein>
    <recommendedName>
        <fullName evidence="3">Murein L,D-transpeptidase catalytic domain family protein</fullName>
    </recommendedName>
</protein>
<dbReference type="PANTHER" id="PTHR38477:SF1">
    <property type="entry name" value="MUREIN L,D-TRANSPEPTIDASE CATALYTIC DOMAIN FAMILY PROTEIN"/>
    <property type="match status" value="1"/>
</dbReference>
<gene>
    <name evidence="1" type="ORF">E0F98_14865</name>
</gene>
<evidence type="ECO:0000313" key="2">
    <source>
        <dbReference type="Proteomes" id="UP000294597"/>
    </source>
</evidence>
<name>A0A4R5CRG5_9FLAO</name>
<evidence type="ECO:0000313" key="1">
    <source>
        <dbReference type="EMBL" id="TDE01411.1"/>
    </source>
</evidence>
<sequence length="207" mass="23706">MRKIFFVLLSIGLFFLTVRIFSKSSDSIPFAYSELDFITEAKLLQQVKNVKELVADNSKYNQEIAFFVDMKVMSGKNRFFIYDIKNNVLLDQGLVAHGFGSRIKINGEQKFSNENSSLCTALGNYSIGHSYNGKYGKAYKLYGLDSSNNNSFSRSIVLHKSTDVPYEEQNDQIGYSFGCPMVNKKYYERIEKLIDDSKTAIILDIYY</sequence>
<dbReference type="RefSeq" id="WP_132112863.1">
    <property type="nucleotide sequence ID" value="NZ_SMFO01000016.1"/>
</dbReference>
<dbReference type="InterPro" id="IPR032676">
    <property type="entry name" value="YkuD_2"/>
</dbReference>
<accession>A0A4R5CRG5</accession>